<protein>
    <submittedName>
        <fullName evidence="1">Uncharacterized protein</fullName>
    </submittedName>
</protein>
<dbReference type="Proteomes" id="UP000694892">
    <property type="component" value="Chromosome 3L"/>
</dbReference>
<name>A0A974HRK9_XENLA</name>
<evidence type="ECO:0000313" key="1">
    <source>
        <dbReference type="EMBL" id="OCT87947.1"/>
    </source>
</evidence>
<organism evidence="1 2">
    <name type="scientific">Xenopus laevis</name>
    <name type="common">African clawed frog</name>
    <dbReference type="NCBI Taxonomy" id="8355"/>
    <lineage>
        <taxon>Eukaryota</taxon>
        <taxon>Metazoa</taxon>
        <taxon>Chordata</taxon>
        <taxon>Craniata</taxon>
        <taxon>Vertebrata</taxon>
        <taxon>Euteleostomi</taxon>
        <taxon>Amphibia</taxon>
        <taxon>Batrachia</taxon>
        <taxon>Anura</taxon>
        <taxon>Pipoidea</taxon>
        <taxon>Pipidae</taxon>
        <taxon>Xenopodinae</taxon>
        <taxon>Xenopus</taxon>
        <taxon>Xenopus</taxon>
    </lineage>
</organism>
<dbReference type="AlphaFoldDB" id="A0A974HRK9"/>
<sequence>MRLLRTLTHSHQCEGKRISAGDFSHLTAPQHRQTHSSCPIPPPCHISTGHVGGRQERYRGAEEGSGTGGTYVGCASF</sequence>
<proteinExistence type="predicted"/>
<accession>A0A974HRK9</accession>
<evidence type="ECO:0000313" key="2">
    <source>
        <dbReference type="Proteomes" id="UP000694892"/>
    </source>
</evidence>
<dbReference type="EMBL" id="CM004470">
    <property type="protein sequence ID" value="OCT87947.1"/>
    <property type="molecule type" value="Genomic_DNA"/>
</dbReference>
<reference evidence="2" key="1">
    <citation type="journal article" date="2016" name="Nature">
        <title>Genome evolution in the allotetraploid frog Xenopus laevis.</title>
        <authorList>
            <person name="Session A.M."/>
            <person name="Uno Y."/>
            <person name="Kwon T."/>
            <person name="Chapman J.A."/>
            <person name="Toyoda A."/>
            <person name="Takahashi S."/>
            <person name="Fukui A."/>
            <person name="Hikosaka A."/>
            <person name="Suzuki A."/>
            <person name="Kondo M."/>
            <person name="van Heeringen S.J."/>
            <person name="Quigley I."/>
            <person name="Heinz S."/>
            <person name="Ogino H."/>
            <person name="Ochi H."/>
            <person name="Hellsten U."/>
            <person name="Lyons J.B."/>
            <person name="Simakov O."/>
            <person name="Putnam N."/>
            <person name="Stites J."/>
            <person name="Kuroki Y."/>
            <person name="Tanaka T."/>
            <person name="Michiue T."/>
            <person name="Watanabe M."/>
            <person name="Bogdanovic O."/>
            <person name="Lister R."/>
            <person name="Georgiou G."/>
            <person name="Paranjpe S.S."/>
            <person name="van Kruijsbergen I."/>
            <person name="Shu S."/>
            <person name="Carlson J."/>
            <person name="Kinoshita T."/>
            <person name="Ohta Y."/>
            <person name="Mawaribuchi S."/>
            <person name="Jenkins J."/>
            <person name="Grimwood J."/>
            <person name="Schmutz J."/>
            <person name="Mitros T."/>
            <person name="Mozaffari S.V."/>
            <person name="Suzuki Y."/>
            <person name="Haramoto Y."/>
            <person name="Yamamoto T.S."/>
            <person name="Takagi C."/>
            <person name="Heald R."/>
            <person name="Miller K."/>
            <person name="Haudenschild C."/>
            <person name="Kitzman J."/>
            <person name="Nakayama T."/>
            <person name="Izutsu Y."/>
            <person name="Robert J."/>
            <person name="Fortriede J."/>
            <person name="Burns K."/>
            <person name="Lotay V."/>
            <person name="Karimi K."/>
            <person name="Yasuoka Y."/>
            <person name="Dichmann D.S."/>
            <person name="Flajnik M.F."/>
            <person name="Houston D.W."/>
            <person name="Shendure J."/>
            <person name="DuPasquier L."/>
            <person name="Vize P.D."/>
            <person name="Zorn A.M."/>
            <person name="Ito M."/>
            <person name="Marcotte E.M."/>
            <person name="Wallingford J.B."/>
            <person name="Ito Y."/>
            <person name="Asashima M."/>
            <person name="Ueno N."/>
            <person name="Matsuda Y."/>
            <person name="Veenstra G.J."/>
            <person name="Fujiyama A."/>
            <person name="Harland R.M."/>
            <person name="Taira M."/>
            <person name="Rokhsar D.S."/>
        </authorList>
    </citation>
    <scope>NUCLEOTIDE SEQUENCE [LARGE SCALE GENOMIC DNA]</scope>
    <source>
        <strain evidence="2">J</strain>
    </source>
</reference>
<gene>
    <name evidence="1" type="ORF">XELAEV_18016576mg</name>
</gene>